<proteinExistence type="predicted"/>
<organism evidence="2 3">
    <name type="scientific">Nepenthes gracilis</name>
    <name type="common">Slender pitcher plant</name>
    <dbReference type="NCBI Taxonomy" id="150966"/>
    <lineage>
        <taxon>Eukaryota</taxon>
        <taxon>Viridiplantae</taxon>
        <taxon>Streptophyta</taxon>
        <taxon>Embryophyta</taxon>
        <taxon>Tracheophyta</taxon>
        <taxon>Spermatophyta</taxon>
        <taxon>Magnoliopsida</taxon>
        <taxon>eudicotyledons</taxon>
        <taxon>Gunneridae</taxon>
        <taxon>Pentapetalae</taxon>
        <taxon>Caryophyllales</taxon>
        <taxon>Nepenthaceae</taxon>
        <taxon>Nepenthes</taxon>
    </lineage>
</organism>
<reference evidence="2" key="1">
    <citation type="submission" date="2023-05" db="EMBL/GenBank/DDBJ databases">
        <title>Nepenthes gracilis genome sequencing.</title>
        <authorList>
            <person name="Fukushima K."/>
        </authorList>
    </citation>
    <scope>NUCLEOTIDE SEQUENCE</scope>
    <source>
        <strain evidence="2">SING2019-196</strain>
    </source>
</reference>
<evidence type="ECO:0000256" key="1">
    <source>
        <dbReference type="SAM" id="SignalP"/>
    </source>
</evidence>
<evidence type="ECO:0000313" key="3">
    <source>
        <dbReference type="Proteomes" id="UP001279734"/>
    </source>
</evidence>
<feature type="signal peptide" evidence="1">
    <location>
        <begin position="1"/>
        <end position="30"/>
    </location>
</feature>
<dbReference type="EMBL" id="BSYO01000022">
    <property type="protein sequence ID" value="GMH21042.1"/>
    <property type="molecule type" value="Genomic_DNA"/>
</dbReference>
<feature type="chain" id="PRO_5041914078" description="Secreted protein" evidence="1">
    <location>
        <begin position="31"/>
        <end position="85"/>
    </location>
</feature>
<evidence type="ECO:0008006" key="4">
    <source>
        <dbReference type="Google" id="ProtNLM"/>
    </source>
</evidence>
<dbReference type="AlphaFoldDB" id="A0AAD3XX78"/>
<protein>
    <recommendedName>
        <fullName evidence="4">Secreted protein</fullName>
    </recommendedName>
</protein>
<name>A0AAD3XX78_NEPGR</name>
<evidence type="ECO:0000313" key="2">
    <source>
        <dbReference type="EMBL" id="GMH21042.1"/>
    </source>
</evidence>
<comment type="caution">
    <text evidence="2">The sequence shown here is derived from an EMBL/GenBank/DDBJ whole genome shotgun (WGS) entry which is preliminary data.</text>
</comment>
<keyword evidence="1" id="KW-0732">Signal</keyword>
<keyword evidence="3" id="KW-1185">Reference proteome</keyword>
<dbReference type="Proteomes" id="UP001279734">
    <property type="component" value="Unassembled WGS sequence"/>
</dbReference>
<accession>A0AAD3XX78</accession>
<gene>
    <name evidence="2" type="ORF">Nepgr_022884</name>
</gene>
<sequence>MPPLLLEPFARVRWSAALFLLLLCAEAVSSTVYADAVVVHMDTDARWCSLCVCHLQDCFAFWCDGSNQFCSFCCLELVLLEAGAV</sequence>